<evidence type="ECO:0000259" key="8">
    <source>
        <dbReference type="Pfam" id="PF00999"/>
    </source>
</evidence>
<feature type="transmembrane region" description="Helical" evidence="7">
    <location>
        <begin position="194"/>
        <end position="217"/>
    </location>
</feature>
<evidence type="ECO:0000256" key="4">
    <source>
        <dbReference type="ARBA" id="ARBA00022989"/>
    </source>
</evidence>
<organism evidence="9 10">
    <name type="scientific">Trichogramma kaykai</name>
    <dbReference type="NCBI Taxonomy" id="54128"/>
    <lineage>
        <taxon>Eukaryota</taxon>
        <taxon>Metazoa</taxon>
        <taxon>Ecdysozoa</taxon>
        <taxon>Arthropoda</taxon>
        <taxon>Hexapoda</taxon>
        <taxon>Insecta</taxon>
        <taxon>Pterygota</taxon>
        <taxon>Neoptera</taxon>
        <taxon>Endopterygota</taxon>
        <taxon>Hymenoptera</taxon>
        <taxon>Apocrita</taxon>
        <taxon>Proctotrupomorpha</taxon>
        <taxon>Chalcidoidea</taxon>
        <taxon>Trichogrammatidae</taxon>
        <taxon>Trichogramma</taxon>
    </lineage>
</organism>
<gene>
    <name evidence="9" type="ORF">TKK_018105</name>
</gene>
<reference evidence="9 10" key="1">
    <citation type="journal article" date="2024" name="bioRxiv">
        <title>A reference genome for Trichogramma kaykai: A tiny desert-dwelling parasitoid wasp with competing sex-ratio distorters.</title>
        <authorList>
            <person name="Culotta J."/>
            <person name="Lindsey A.R."/>
        </authorList>
    </citation>
    <scope>NUCLEOTIDE SEQUENCE [LARGE SCALE GENOMIC DNA]</scope>
    <source>
        <strain evidence="9 10">KSX58</strain>
    </source>
</reference>
<keyword evidence="10" id="KW-1185">Reference proteome</keyword>
<evidence type="ECO:0000256" key="6">
    <source>
        <dbReference type="SAM" id="MobiDB-lite"/>
    </source>
</evidence>
<evidence type="ECO:0000256" key="1">
    <source>
        <dbReference type="ARBA" id="ARBA00004141"/>
    </source>
</evidence>
<evidence type="ECO:0000256" key="7">
    <source>
        <dbReference type="SAM" id="Phobius"/>
    </source>
</evidence>
<comment type="caution">
    <text evidence="9">The sequence shown here is derived from an EMBL/GenBank/DDBJ whole genome shotgun (WGS) entry which is preliminary data.</text>
</comment>
<evidence type="ECO:0000256" key="3">
    <source>
        <dbReference type="ARBA" id="ARBA00022692"/>
    </source>
</evidence>
<feature type="transmembrane region" description="Helical" evidence="7">
    <location>
        <begin position="223"/>
        <end position="247"/>
    </location>
</feature>
<dbReference type="PANTHER" id="PTHR31102:SF1">
    <property type="entry name" value="CATION_H+ EXCHANGER DOMAIN-CONTAINING PROTEIN"/>
    <property type="match status" value="1"/>
</dbReference>
<feature type="transmembrane region" description="Helical" evidence="7">
    <location>
        <begin position="306"/>
        <end position="325"/>
    </location>
</feature>
<evidence type="ECO:0000256" key="5">
    <source>
        <dbReference type="ARBA" id="ARBA00023136"/>
    </source>
</evidence>
<feature type="compositionally biased region" description="Low complexity" evidence="6">
    <location>
        <begin position="13"/>
        <end position="28"/>
    </location>
</feature>
<sequence length="551" mass="60953">MGWSFSRVSPASNNANNDNNNNNNNNNNLPHYSGDELADPESTCCHRATWCVPGWRKLNVDEAVAGCGCCDFTYATGFWLVTVLAILGLLYALLYLYVGEAMLPGGPYFGLYLVVCSSYFAGWALAYVPRVQLPPVFGMILAGILVRNLHWYNIEEALSMATTAKIRMFTATFVMLRAGLQLNTTTLRDHPRFIVLLALVPCTMEMCAVAVCARSLLDLPWGWAFLLGSITACLSPVIPINTMLALAEEGYGEDKHMASLLLTAASIDDVHIVSVYAICFSFVFNHDEDQGGSYWWSIFPNEIKDLLLGTTFGAALGIFFVFFPHRKHKYVAWYRICGLVLGSLVCVASTYKVTITGSGYLATIVMSLIATSGWRVLSRPFDLQPLRQAVHIMWHLMQPVLCGVMGAEVDLSGWSLGRLGLYVICLACGLAVRSAFVFLSTWRSPFNKKERAFIALVWLAKGATQAALAPMVLEEALSTGGGEQQRRMGYVLDVVRMAVVTVLLMSPIPAVAIMIAGPRLLHRLDEEERSKQRELSLIRLLSLQPVRKRRH</sequence>
<feature type="transmembrane region" description="Helical" evidence="7">
    <location>
        <begin position="389"/>
        <end position="407"/>
    </location>
</feature>
<evidence type="ECO:0000313" key="10">
    <source>
        <dbReference type="Proteomes" id="UP001627154"/>
    </source>
</evidence>
<dbReference type="PANTHER" id="PTHR31102">
    <property type="match status" value="1"/>
</dbReference>
<feature type="transmembrane region" description="Helical" evidence="7">
    <location>
        <begin position="419"/>
        <end position="440"/>
    </location>
</feature>
<dbReference type="GO" id="GO:0016020">
    <property type="term" value="C:membrane"/>
    <property type="evidence" value="ECO:0007669"/>
    <property type="project" value="UniProtKB-SubCell"/>
</dbReference>
<dbReference type="AlphaFoldDB" id="A0ABD2W246"/>
<protein>
    <recommendedName>
        <fullName evidence="8">Cation/H+ exchanger transmembrane domain-containing protein</fullName>
    </recommendedName>
</protein>
<dbReference type="Proteomes" id="UP001627154">
    <property type="component" value="Unassembled WGS sequence"/>
</dbReference>
<keyword evidence="4 7" id="KW-1133">Transmembrane helix</keyword>
<dbReference type="EMBL" id="JBJJXI010000146">
    <property type="protein sequence ID" value="KAL3386621.1"/>
    <property type="molecule type" value="Genomic_DNA"/>
</dbReference>
<comment type="similarity">
    <text evidence="2">Belongs to the monovalent cation:proton antiporter 1 (CPA1) transporter (TC 2.A.36) family.</text>
</comment>
<keyword evidence="3 7" id="KW-0812">Transmembrane</keyword>
<feature type="compositionally biased region" description="Polar residues" evidence="6">
    <location>
        <begin position="1"/>
        <end position="12"/>
    </location>
</feature>
<dbReference type="InterPro" id="IPR051843">
    <property type="entry name" value="CPA1_transporter"/>
</dbReference>
<proteinExistence type="inferred from homology"/>
<evidence type="ECO:0000256" key="2">
    <source>
        <dbReference type="ARBA" id="ARBA00007367"/>
    </source>
</evidence>
<feature type="domain" description="Cation/H+ exchanger transmembrane" evidence="8">
    <location>
        <begin position="123"/>
        <end position="506"/>
    </location>
</feature>
<feature type="transmembrane region" description="Helical" evidence="7">
    <location>
        <begin position="497"/>
        <end position="521"/>
    </location>
</feature>
<feature type="transmembrane region" description="Helical" evidence="7">
    <location>
        <begin position="109"/>
        <end position="128"/>
    </location>
</feature>
<accession>A0ABD2W246</accession>
<keyword evidence="5 7" id="KW-0472">Membrane</keyword>
<feature type="transmembrane region" description="Helical" evidence="7">
    <location>
        <begin position="332"/>
        <end position="351"/>
    </location>
</feature>
<comment type="subcellular location">
    <subcellularLocation>
        <location evidence="1">Membrane</location>
        <topology evidence="1">Multi-pass membrane protein</topology>
    </subcellularLocation>
</comment>
<feature type="transmembrane region" description="Helical" evidence="7">
    <location>
        <begin position="259"/>
        <end position="286"/>
    </location>
</feature>
<feature type="transmembrane region" description="Helical" evidence="7">
    <location>
        <begin position="78"/>
        <end position="97"/>
    </location>
</feature>
<feature type="region of interest" description="Disordered" evidence="6">
    <location>
        <begin position="1"/>
        <end position="32"/>
    </location>
</feature>
<dbReference type="InterPro" id="IPR006153">
    <property type="entry name" value="Cation/H_exchanger_TM"/>
</dbReference>
<evidence type="ECO:0000313" key="9">
    <source>
        <dbReference type="EMBL" id="KAL3386621.1"/>
    </source>
</evidence>
<name>A0ABD2W246_9HYME</name>
<dbReference type="Pfam" id="PF00999">
    <property type="entry name" value="Na_H_Exchanger"/>
    <property type="match status" value="1"/>
</dbReference>
<feature type="transmembrane region" description="Helical" evidence="7">
    <location>
        <begin position="357"/>
        <end position="377"/>
    </location>
</feature>